<dbReference type="InterPro" id="IPR036047">
    <property type="entry name" value="F-box-like_dom_sf"/>
</dbReference>
<dbReference type="InterPro" id="IPR017451">
    <property type="entry name" value="F-box-assoc_interact_dom"/>
</dbReference>
<dbReference type="NCBIfam" id="TIGR01640">
    <property type="entry name" value="F_box_assoc_1"/>
    <property type="match status" value="1"/>
</dbReference>
<dbReference type="PANTHER" id="PTHR31111">
    <property type="entry name" value="BNAA05G37150D PROTEIN-RELATED"/>
    <property type="match status" value="1"/>
</dbReference>
<sequence length="494" mass="56694">MNRKKMKVSYGDIFGGDDLILCDILSRLPVKSVMRFKLVCTHWRSLIKEDKYLIDLHLVRSKTRREGTKLLISSVLGRKMDLFFCDLFQGGPAIPLLGRKATDDDRNNTFDETLMLNPVNGLICFVKPFEGSVLVYNPSTGYKTSWLETRTRKLMRDHNGQAVDTSRMRWGFGFGFDPATKEHKVVSVFETMNTEQKISKENPYGLDVQNCEVLTVGVQNEWRQIDKSSTPGYIVGASVYVNGVIYWLDEHHKVHEVIMAFDVRGEKFNKVIVIPTFINNRWRDYPVNGGIQTICIYVDLIEIDGHIALLERVDGSSIGLWIYSGVNTSDINYGNWIEEKINFPFDLWDSYDDYVSFEAIIGTDLMIIKNFNQQTKFETLYYYNRKRNNIEKQVEIKGIYRDRDAVGLKFSTYVDSLMPVQGKRDPYVCYTPALCGDWWNLNVLVCKEDMKRNRDMGRLGRVILASTDHPPNHGVHNCIGGCGLVFAALTARVN</sequence>
<dbReference type="SMART" id="SM00256">
    <property type="entry name" value="FBOX"/>
    <property type="match status" value="1"/>
</dbReference>
<name>A0A4Y7KZY5_PAPSO</name>
<gene>
    <name evidence="2" type="ORF">C5167_002743</name>
</gene>
<dbReference type="Pfam" id="PF08268">
    <property type="entry name" value="FBA_3"/>
    <property type="match status" value="1"/>
</dbReference>
<dbReference type="AlphaFoldDB" id="A0A4Y7KZY5"/>
<keyword evidence="3" id="KW-1185">Reference proteome</keyword>
<organism evidence="2 3">
    <name type="scientific">Papaver somniferum</name>
    <name type="common">Opium poppy</name>
    <dbReference type="NCBI Taxonomy" id="3469"/>
    <lineage>
        <taxon>Eukaryota</taxon>
        <taxon>Viridiplantae</taxon>
        <taxon>Streptophyta</taxon>
        <taxon>Embryophyta</taxon>
        <taxon>Tracheophyta</taxon>
        <taxon>Spermatophyta</taxon>
        <taxon>Magnoliopsida</taxon>
        <taxon>Ranunculales</taxon>
        <taxon>Papaveraceae</taxon>
        <taxon>Papaveroideae</taxon>
        <taxon>Papaver</taxon>
    </lineage>
</organism>
<dbReference type="Pfam" id="PF00646">
    <property type="entry name" value="F-box"/>
    <property type="match status" value="1"/>
</dbReference>
<dbReference type="SUPFAM" id="SSF63825">
    <property type="entry name" value="YWTD domain"/>
    <property type="match status" value="1"/>
</dbReference>
<dbReference type="Gene3D" id="1.20.1280.50">
    <property type="match status" value="1"/>
</dbReference>
<dbReference type="CDD" id="cd22157">
    <property type="entry name" value="F-box_AtFBW1-like"/>
    <property type="match status" value="1"/>
</dbReference>
<evidence type="ECO:0000313" key="3">
    <source>
        <dbReference type="Proteomes" id="UP000316621"/>
    </source>
</evidence>
<dbReference type="EMBL" id="CM010723">
    <property type="protein sequence ID" value="RZC78466.1"/>
    <property type="molecule type" value="Genomic_DNA"/>
</dbReference>
<dbReference type="InterPro" id="IPR001810">
    <property type="entry name" value="F-box_dom"/>
</dbReference>
<evidence type="ECO:0000259" key="1">
    <source>
        <dbReference type="SMART" id="SM00256"/>
    </source>
</evidence>
<dbReference type="PANTHER" id="PTHR31111:SF138">
    <property type="entry name" value="F-BOX ASSOCIATED DOMAIN-CONTAINING PROTEIN"/>
    <property type="match status" value="1"/>
</dbReference>
<dbReference type="OMA" id="RESEWSH"/>
<reference evidence="2 3" key="1">
    <citation type="journal article" date="2018" name="Science">
        <title>The opium poppy genome and morphinan production.</title>
        <authorList>
            <person name="Guo L."/>
            <person name="Winzer T."/>
            <person name="Yang X."/>
            <person name="Li Y."/>
            <person name="Ning Z."/>
            <person name="He Z."/>
            <person name="Teodor R."/>
            <person name="Lu Y."/>
            <person name="Bowser T.A."/>
            <person name="Graham I.A."/>
            <person name="Ye K."/>
        </authorList>
    </citation>
    <scope>NUCLEOTIDE SEQUENCE [LARGE SCALE GENOMIC DNA]</scope>
    <source>
        <strain evidence="3">cv. HN1</strain>
        <tissue evidence="2">Leaves</tissue>
    </source>
</reference>
<accession>A0A4Y7KZY5</accession>
<dbReference type="Proteomes" id="UP000316621">
    <property type="component" value="Chromosome 9"/>
</dbReference>
<dbReference type="SUPFAM" id="SSF81383">
    <property type="entry name" value="F-box domain"/>
    <property type="match status" value="1"/>
</dbReference>
<feature type="domain" description="F-box" evidence="1">
    <location>
        <begin position="16"/>
        <end position="56"/>
    </location>
</feature>
<protein>
    <recommendedName>
        <fullName evidence="1">F-box domain-containing protein</fullName>
    </recommendedName>
</protein>
<proteinExistence type="predicted"/>
<evidence type="ECO:0000313" key="2">
    <source>
        <dbReference type="EMBL" id="RZC78466.1"/>
    </source>
</evidence>
<dbReference type="InterPro" id="IPR013187">
    <property type="entry name" value="F-box-assoc_dom_typ3"/>
</dbReference>
<dbReference type="Gramene" id="RZC78466">
    <property type="protein sequence ID" value="RZC78466"/>
    <property type="gene ID" value="C5167_002743"/>
</dbReference>